<dbReference type="AlphaFoldDB" id="A0A1T5CJX0"/>
<proteinExistence type="predicted"/>
<keyword evidence="1" id="KW-1133">Transmembrane helix</keyword>
<evidence type="ECO:0000313" key="3">
    <source>
        <dbReference type="Proteomes" id="UP000191112"/>
    </source>
</evidence>
<feature type="transmembrane region" description="Helical" evidence="1">
    <location>
        <begin position="83"/>
        <end position="102"/>
    </location>
</feature>
<organism evidence="2 3">
    <name type="scientific">Soonwooa buanensis</name>
    <dbReference type="NCBI Taxonomy" id="619805"/>
    <lineage>
        <taxon>Bacteria</taxon>
        <taxon>Pseudomonadati</taxon>
        <taxon>Bacteroidota</taxon>
        <taxon>Flavobacteriia</taxon>
        <taxon>Flavobacteriales</taxon>
        <taxon>Weeksellaceae</taxon>
        <taxon>Chryseobacterium group</taxon>
        <taxon>Soonwooa</taxon>
    </lineage>
</organism>
<dbReference type="Proteomes" id="UP000191112">
    <property type="component" value="Unassembled WGS sequence"/>
</dbReference>
<gene>
    <name evidence="2" type="ORF">SAMN05660477_00112</name>
</gene>
<protein>
    <submittedName>
        <fullName evidence="2">Uncharacterized protein</fullName>
    </submittedName>
</protein>
<accession>A0A1T5CJX0</accession>
<evidence type="ECO:0000256" key="1">
    <source>
        <dbReference type="SAM" id="Phobius"/>
    </source>
</evidence>
<reference evidence="2 3" key="1">
    <citation type="submission" date="2017-02" db="EMBL/GenBank/DDBJ databases">
        <authorList>
            <person name="Peterson S.W."/>
        </authorList>
    </citation>
    <scope>NUCLEOTIDE SEQUENCE [LARGE SCALE GENOMIC DNA]</scope>
    <source>
        <strain evidence="2 3">DSM 22323</strain>
    </source>
</reference>
<dbReference type="EMBL" id="FUYZ01000001">
    <property type="protein sequence ID" value="SKB59621.1"/>
    <property type="molecule type" value="Genomic_DNA"/>
</dbReference>
<evidence type="ECO:0000313" key="2">
    <source>
        <dbReference type="EMBL" id="SKB59621.1"/>
    </source>
</evidence>
<feature type="transmembrane region" description="Helical" evidence="1">
    <location>
        <begin position="5"/>
        <end position="22"/>
    </location>
</feature>
<dbReference type="STRING" id="619805.SAMN05660477_00112"/>
<name>A0A1T5CJX0_9FLAO</name>
<keyword evidence="3" id="KW-1185">Reference proteome</keyword>
<dbReference type="OrthoDB" id="710499at2"/>
<keyword evidence="1" id="KW-0812">Transmembrane</keyword>
<dbReference type="RefSeq" id="WP_079665444.1">
    <property type="nucleotide sequence ID" value="NZ_FUYZ01000001.1"/>
</dbReference>
<sequence length="108" mass="12493">MKKWIAIIFCLITIIISGWFVVNQMGSLDIPSNKNDQYAAQQKWEINERTDIDKCEKTVLINQIDAGRALRREVAAHTFEKQVFAMFVIVMQIVILIVVSLMPRKLNK</sequence>
<keyword evidence="1" id="KW-0472">Membrane</keyword>